<gene>
    <name evidence="3" type="ORF">SAMN02745166_01031</name>
</gene>
<keyword evidence="4" id="KW-1185">Reference proteome</keyword>
<dbReference type="Proteomes" id="UP000190774">
    <property type="component" value="Unassembled WGS sequence"/>
</dbReference>
<dbReference type="InterPro" id="IPR021994">
    <property type="entry name" value="DUF3592"/>
</dbReference>
<evidence type="ECO:0000313" key="4">
    <source>
        <dbReference type="Proteomes" id="UP000190774"/>
    </source>
</evidence>
<feature type="transmembrane region" description="Helical" evidence="1">
    <location>
        <begin position="143"/>
        <end position="160"/>
    </location>
</feature>
<organism evidence="3 4">
    <name type="scientific">Prosthecobacter debontii</name>
    <dbReference type="NCBI Taxonomy" id="48467"/>
    <lineage>
        <taxon>Bacteria</taxon>
        <taxon>Pseudomonadati</taxon>
        <taxon>Verrucomicrobiota</taxon>
        <taxon>Verrucomicrobiia</taxon>
        <taxon>Verrucomicrobiales</taxon>
        <taxon>Verrucomicrobiaceae</taxon>
        <taxon>Prosthecobacter</taxon>
    </lineage>
</organism>
<reference evidence="4" key="1">
    <citation type="submission" date="2017-02" db="EMBL/GenBank/DDBJ databases">
        <authorList>
            <person name="Varghese N."/>
            <person name="Submissions S."/>
        </authorList>
    </citation>
    <scope>NUCLEOTIDE SEQUENCE [LARGE SCALE GENOMIC DNA]</scope>
    <source>
        <strain evidence="4">ATCC 700200</strain>
    </source>
</reference>
<evidence type="ECO:0000259" key="2">
    <source>
        <dbReference type="Pfam" id="PF12158"/>
    </source>
</evidence>
<keyword evidence="1" id="KW-1133">Transmembrane helix</keyword>
<keyword evidence="1" id="KW-0812">Transmembrane</keyword>
<name>A0A1T4X6W5_9BACT</name>
<sequence length="172" mass="18879">MPPDAPRNRALPKWLFIALLSGGFLILGLGVLLLAPALASARWPTTQGIVLSARVVEQPQGKSLVYSIAITYRYDANGQRYEGRTFSHSSDSLPLSGKDRDKVHDEYQTSPTYAAWQPTKTVTVFYDPKNPAHSVLRPGATTLGWFVSLLGLIITGIGAWEGRRIRRLDSAS</sequence>
<dbReference type="Pfam" id="PF12158">
    <property type="entry name" value="DUF3592"/>
    <property type="match status" value="1"/>
</dbReference>
<feature type="domain" description="DUF3592" evidence="2">
    <location>
        <begin position="46"/>
        <end position="140"/>
    </location>
</feature>
<dbReference type="AlphaFoldDB" id="A0A1T4X6W5"/>
<dbReference type="STRING" id="48467.SAMN02745166_01031"/>
<dbReference type="EMBL" id="FUYE01000003">
    <property type="protein sequence ID" value="SKA84611.1"/>
    <property type="molecule type" value="Genomic_DNA"/>
</dbReference>
<evidence type="ECO:0000256" key="1">
    <source>
        <dbReference type="SAM" id="Phobius"/>
    </source>
</evidence>
<dbReference type="RefSeq" id="WP_078812242.1">
    <property type="nucleotide sequence ID" value="NZ_FUYE01000003.1"/>
</dbReference>
<protein>
    <recommendedName>
        <fullName evidence="2">DUF3592 domain-containing protein</fullName>
    </recommendedName>
</protein>
<evidence type="ECO:0000313" key="3">
    <source>
        <dbReference type="EMBL" id="SKA84611.1"/>
    </source>
</evidence>
<accession>A0A1T4X6W5</accession>
<dbReference type="OrthoDB" id="191236at2"/>
<proteinExistence type="predicted"/>
<keyword evidence="1" id="KW-0472">Membrane</keyword>